<feature type="non-terminal residue" evidence="1">
    <location>
        <position position="388"/>
    </location>
</feature>
<evidence type="ECO:0000313" key="2">
    <source>
        <dbReference type="Proteomes" id="UP000789702"/>
    </source>
</evidence>
<name>A0ACA9LIX6_9GLOM</name>
<gene>
    <name evidence="1" type="ORF">DHETER_LOCUS4492</name>
</gene>
<comment type="caution">
    <text evidence="1">The sequence shown here is derived from an EMBL/GenBank/DDBJ whole genome shotgun (WGS) entry which is preliminary data.</text>
</comment>
<accession>A0ACA9LIX6</accession>
<sequence>MNDSDSNDDNSKNNSNESRVHKLTSKRRASSVDSFTPQAARPISPVKTLDTKIIQDLLVSSALNVADSAKMPSDSTHHPPLNIKLLGDNFRKFVQKCGFIFVIQDFAEDIFMWKNPSDTLLAMVIYVYICLYPQLLILVPLISFLAILIYNFPKDPQTKKKTRIFKQFSRLNYYLPAENSVDYLKNMQNIQNLMGLISDGYDVAIDLLKHFDWSNERETLLITQVAIVILAFTSLIVWIVPWKYVFITSGLGIFIANTQFVKSLIKEMSPFIMQNAKTFTKKWENYFNSDDSENSGNDGETDSSIENNWISLSQDEIDTGVGISSDKALSARIERKIEIDAVKLWCETNDGMYWIYKGCKPEKDEFGIIGLQVAGPLLRLTVLVRDRI</sequence>
<reference evidence="1" key="1">
    <citation type="submission" date="2021-06" db="EMBL/GenBank/DDBJ databases">
        <authorList>
            <person name="Kallberg Y."/>
            <person name="Tangrot J."/>
            <person name="Rosling A."/>
        </authorList>
    </citation>
    <scope>NUCLEOTIDE SEQUENCE</scope>
    <source>
        <strain evidence="1">IL203A</strain>
    </source>
</reference>
<evidence type="ECO:0000313" key="1">
    <source>
        <dbReference type="EMBL" id="CAG8533932.1"/>
    </source>
</evidence>
<organism evidence="1 2">
    <name type="scientific">Dentiscutata heterogama</name>
    <dbReference type="NCBI Taxonomy" id="1316150"/>
    <lineage>
        <taxon>Eukaryota</taxon>
        <taxon>Fungi</taxon>
        <taxon>Fungi incertae sedis</taxon>
        <taxon>Mucoromycota</taxon>
        <taxon>Glomeromycotina</taxon>
        <taxon>Glomeromycetes</taxon>
        <taxon>Diversisporales</taxon>
        <taxon>Gigasporaceae</taxon>
        <taxon>Dentiscutata</taxon>
    </lineage>
</organism>
<keyword evidence="2" id="KW-1185">Reference proteome</keyword>
<dbReference type="EMBL" id="CAJVPU010004506">
    <property type="protein sequence ID" value="CAG8533932.1"/>
    <property type="molecule type" value="Genomic_DNA"/>
</dbReference>
<proteinExistence type="predicted"/>
<protein>
    <submittedName>
        <fullName evidence="1">17169_t:CDS:1</fullName>
    </submittedName>
</protein>
<dbReference type="Proteomes" id="UP000789702">
    <property type="component" value="Unassembled WGS sequence"/>
</dbReference>